<dbReference type="OrthoDB" id="2156220at2"/>
<dbReference type="Gene3D" id="3.20.80.10">
    <property type="entry name" value="Regulatory factor, effector binding domain"/>
    <property type="match status" value="1"/>
</dbReference>
<name>A0A844BR12_9RHOB</name>
<reference evidence="1 2" key="1">
    <citation type="submission" date="2019-11" db="EMBL/GenBank/DDBJ databases">
        <title>Draft Whole-Genome sequence of the marine photosynthetic bacterium Rhodovulum strictum DSM 11289.</title>
        <authorList>
            <person name="Kyndt J.A."/>
            <person name="Meyer T.E."/>
        </authorList>
    </citation>
    <scope>NUCLEOTIDE SEQUENCE [LARGE SCALE GENOMIC DNA]</scope>
    <source>
        <strain evidence="1 2">DSM 11289</strain>
    </source>
</reference>
<keyword evidence="2" id="KW-1185">Reference proteome</keyword>
<evidence type="ECO:0000313" key="2">
    <source>
        <dbReference type="Proteomes" id="UP000466730"/>
    </source>
</evidence>
<dbReference type="AlphaFoldDB" id="A0A844BR12"/>
<dbReference type="PANTHER" id="PTHR11220:SF1">
    <property type="entry name" value="HEME-BINDING PROTEIN 2"/>
    <property type="match status" value="1"/>
</dbReference>
<dbReference type="InterPro" id="IPR011256">
    <property type="entry name" value="Reg_factor_effector_dom_sf"/>
</dbReference>
<dbReference type="SUPFAM" id="SSF55136">
    <property type="entry name" value="Probable bacterial effector-binding domain"/>
    <property type="match status" value="1"/>
</dbReference>
<sequence>MSKMGVMPDQIRRSAQPIKAMPALRARPGPPILTETDGAPPMRALLLALALAAAPAAALADTWRGYAEVPHSVEHRAGAVEIRSYPPRIVAEVTLRGERDTAARRGFVALFDYITGRNAEKGKIAMTVPVDQSQTDRGWTLRFFMPEGAPLDSLPAPENTHVALRRLPAERMLVGRFSGRPTPARLAEAEAALRAYAAAHDLPLAGAPRLMFYDGPFTLPGNRRNEIGFVLAR</sequence>
<dbReference type="Proteomes" id="UP000466730">
    <property type="component" value="Unassembled WGS sequence"/>
</dbReference>
<dbReference type="Pfam" id="PF04832">
    <property type="entry name" value="SOUL"/>
    <property type="match status" value="1"/>
</dbReference>
<proteinExistence type="predicted"/>
<comment type="caution">
    <text evidence="1">The sequence shown here is derived from an EMBL/GenBank/DDBJ whole genome shotgun (WGS) entry which is preliminary data.</text>
</comment>
<protein>
    <submittedName>
        <fullName evidence="1">Heme-binding protein</fullName>
    </submittedName>
</protein>
<gene>
    <name evidence="1" type="ORF">GH815_15460</name>
</gene>
<dbReference type="InterPro" id="IPR006917">
    <property type="entry name" value="SOUL_heme-bd"/>
</dbReference>
<organism evidence="1 2">
    <name type="scientific">Rhodovulum strictum</name>
    <dbReference type="NCBI Taxonomy" id="58314"/>
    <lineage>
        <taxon>Bacteria</taxon>
        <taxon>Pseudomonadati</taxon>
        <taxon>Pseudomonadota</taxon>
        <taxon>Alphaproteobacteria</taxon>
        <taxon>Rhodobacterales</taxon>
        <taxon>Paracoccaceae</taxon>
        <taxon>Rhodovulum</taxon>
    </lineage>
</organism>
<accession>A0A844BR12</accession>
<dbReference type="EMBL" id="WJPO01000029">
    <property type="protein sequence ID" value="MRH22377.1"/>
    <property type="molecule type" value="Genomic_DNA"/>
</dbReference>
<dbReference type="PANTHER" id="PTHR11220">
    <property type="entry name" value="HEME-BINDING PROTEIN-RELATED"/>
    <property type="match status" value="1"/>
</dbReference>
<evidence type="ECO:0000313" key="1">
    <source>
        <dbReference type="EMBL" id="MRH22377.1"/>
    </source>
</evidence>